<dbReference type="Proteomes" id="UP000762676">
    <property type="component" value="Unassembled WGS sequence"/>
</dbReference>
<dbReference type="InterPro" id="IPR016131">
    <property type="entry name" value="Haemerythrin_Fe_BS"/>
</dbReference>
<keyword evidence="2" id="KW-0479">Metal-binding</keyword>
<accession>A0AAV4JND1</accession>
<dbReference type="AlphaFoldDB" id="A0AAV4JND1"/>
<dbReference type="PROSITE" id="PS00550">
    <property type="entry name" value="HEMERYTHRINS"/>
    <property type="match status" value="1"/>
</dbReference>
<dbReference type="InterPro" id="IPR012827">
    <property type="entry name" value="Hemerythrin_metal-bd"/>
</dbReference>
<dbReference type="InterPro" id="IPR012312">
    <property type="entry name" value="Hemerythrin-like"/>
</dbReference>
<evidence type="ECO:0000256" key="1">
    <source>
        <dbReference type="ARBA" id="ARBA00010587"/>
    </source>
</evidence>
<keyword evidence="6" id="KW-1185">Reference proteome</keyword>
<dbReference type="CDD" id="cd12107">
    <property type="entry name" value="Hemerythrin"/>
    <property type="match status" value="1"/>
</dbReference>
<gene>
    <name evidence="5" type="ORF">ElyMa_003401300</name>
</gene>
<proteinExistence type="inferred from homology"/>
<evidence type="ECO:0000259" key="4">
    <source>
        <dbReference type="Pfam" id="PF01814"/>
    </source>
</evidence>
<evidence type="ECO:0000313" key="5">
    <source>
        <dbReference type="EMBL" id="GFS23895.1"/>
    </source>
</evidence>
<comment type="similarity">
    <text evidence="1">Belongs to the hemerythrin family.</text>
</comment>
<protein>
    <submittedName>
        <fullName evidence="5">Bacteriohemerythrin</fullName>
    </submittedName>
</protein>
<sequence length="130" mass="15285">MQWTEEQYGTTVPKFDEEHKNLFRFVNQLHRSIVESKDRSIVKHNLDALVSYVVEHFRSEEEMMQSKGFEGYEAHKRSHDKFVETCANLQEQFAAGQDNITLETMQYIKNWLDSHIPNTDRQYGPFLAGG</sequence>
<comment type="caution">
    <text evidence="5">The sequence shown here is derived from an EMBL/GenBank/DDBJ whole genome shotgun (WGS) entry which is preliminary data.</text>
</comment>
<dbReference type="Pfam" id="PF01814">
    <property type="entry name" value="Hemerythrin"/>
    <property type="match status" value="1"/>
</dbReference>
<organism evidence="5 6">
    <name type="scientific">Elysia marginata</name>
    <dbReference type="NCBI Taxonomy" id="1093978"/>
    <lineage>
        <taxon>Eukaryota</taxon>
        <taxon>Metazoa</taxon>
        <taxon>Spiralia</taxon>
        <taxon>Lophotrochozoa</taxon>
        <taxon>Mollusca</taxon>
        <taxon>Gastropoda</taxon>
        <taxon>Heterobranchia</taxon>
        <taxon>Euthyneura</taxon>
        <taxon>Panpulmonata</taxon>
        <taxon>Sacoglossa</taxon>
        <taxon>Placobranchoidea</taxon>
        <taxon>Plakobranchidae</taxon>
        <taxon>Elysia</taxon>
    </lineage>
</organism>
<keyword evidence="3" id="KW-0408">Iron</keyword>
<dbReference type="SUPFAM" id="SSF47188">
    <property type="entry name" value="Hemerythrin-like"/>
    <property type="match status" value="1"/>
</dbReference>
<reference evidence="5 6" key="1">
    <citation type="journal article" date="2021" name="Elife">
        <title>Chloroplast acquisition without the gene transfer in kleptoplastic sea slugs, Plakobranchus ocellatus.</title>
        <authorList>
            <person name="Maeda T."/>
            <person name="Takahashi S."/>
            <person name="Yoshida T."/>
            <person name="Shimamura S."/>
            <person name="Takaki Y."/>
            <person name="Nagai Y."/>
            <person name="Toyoda A."/>
            <person name="Suzuki Y."/>
            <person name="Arimoto A."/>
            <person name="Ishii H."/>
            <person name="Satoh N."/>
            <person name="Nishiyama T."/>
            <person name="Hasebe M."/>
            <person name="Maruyama T."/>
            <person name="Minagawa J."/>
            <person name="Obokata J."/>
            <person name="Shigenobu S."/>
        </authorList>
    </citation>
    <scope>NUCLEOTIDE SEQUENCE [LARGE SCALE GENOMIC DNA]</scope>
</reference>
<dbReference type="EMBL" id="BMAT01007008">
    <property type="protein sequence ID" value="GFS23895.1"/>
    <property type="molecule type" value="Genomic_DNA"/>
</dbReference>
<dbReference type="GO" id="GO:0046872">
    <property type="term" value="F:metal ion binding"/>
    <property type="evidence" value="ECO:0007669"/>
    <property type="project" value="UniProtKB-KW"/>
</dbReference>
<name>A0AAV4JND1_9GAST</name>
<dbReference type="InterPro" id="IPR035938">
    <property type="entry name" value="Hemerythrin-like_sf"/>
</dbReference>
<dbReference type="PANTHER" id="PTHR37164">
    <property type="entry name" value="BACTERIOHEMERYTHRIN"/>
    <property type="match status" value="1"/>
</dbReference>
<dbReference type="NCBIfam" id="TIGR02481">
    <property type="entry name" value="hemeryth_dom"/>
    <property type="match status" value="1"/>
</dbReference>
<dbReference type="PANTHER" id="PTHR37164:SF1">
    <property type="entry name" value="BACTERIOHEMERYTHRIN"/>
    <property type="match status" value="1"/>
</dbReference>
<dbReference type="Gene3D" id="1.20.120.50">
    <property type="entry name" value="Hemerythrin-like"/>
    <property type="match status" value="1"/>
</dbReference>
<evidence type="ECO:0000256" key="2">
    <source>
        <dbReference type="ARBA" id="ARBA00022723"/>
    </source>
</evidence>
<evidence type="ECO:0000313" key="6">
    <source>
        <dbReference type="Proteomes" id="UP000762676"/>
    </source>
</evidence>
<dbReference type="InterPro" id="IPR050669">
    <property type="entry name" value="Hemerythrin"/>
</dbReference>
<feature type="domain" description="Hemerythrin-like" evidence="4">
    <location>
        <begin position="12"/>
        <end position="127"/>
    </location>
</feature>
<evidence type="ECO:0000256" key="3">
    <source>
        <dbReference type="ARBA" id="ARBA00023004"/>
    </source>
</evidence>
<dbReference type="NCBIfam" id="NF033749">
    <property type="entry name" value="bact_hemeryth"/>
    <property type="match status" value="1"/>
</dbReference>